<dbReference type="Proteomes" id="UP001465976">
    <property type="component" value="Unassembled WGS sequence"/>
</dbReference>
<gene>
    <name evidence="1" type="ORF">V5O48_004738</name>
</gene>
<organism evidence="1 2">
    <name type="scientific">Marasmius crinis-equi</name>
    <dbReference type="NCBI Taxonomy" id="585013"/>
    <lineage>
        <taxon>Eukaryota</taxon>
        <taxon>Fungi</taxon>
        <taxon>Dikarya</taxon>
        <taxon>Basidiomycota</taxon>
        <taxon>Agaricomycotina</taxon>
        <taxon>Agaricomycetes</taxon>
        <taxon>Agaricomycetidae</taxon>
        <taxon>Agaricales</taxon>
        <taxon>Marasmiineae</taxon>
        <taxon>Marasmiaceae</taxon>
        <taxon>Marasmius</taxon>
    </lineage>
</organism>
<proteinExistence type="predicted"/>
<evidence type="ECO:0008006" key="3">
    <source>
        <dbReference type="Google" id="ProtNLM"/>
    </source>
</evidence>
<protein>
    <recommendedName>
        <fullName evidence="3">PH domain-containing protein</fullName>
    </recommendedName>
</protein>
<keyword evidence="2" id="KW-1185">Reference proteome</keyword>
<evidence type="ECO:0000313" key="1">
    <source>
        <dbReference type="EMBL" id="KAL0577250.1"/>
    </source>
</evidence>
<dbReference type="EMBL" id="JBAHYK010000169">
    <property type="protein sequence ID" value="KAL0577250.1"/>
    <property type="molecule type" value="Genomic_DNA"/>
</dbReference>
<evidence type="ECO:0000313" key="2">
    <source>
        <dbReference type="Proteomes" id="UP001465976"/>
    </source>
</evidence>
<comment type="caution">
    <text evidence="1">The sequence shown here is derived from an EMBL/GenBank/DDBJ whole genome shotgun (WGS) entry which is preliminary data.</text>
</comment>
<reference evidence="1 2" key="1">
    <citation type="submission" date="2024-02" db="EMBL/GenBank/DDBJ databases">
        <title>A draft genome for the cacao thread blight pathogen Marasmius crinis-equi.</title>
        <authorList>
            <person name="Cohen S.P."/>
            <person name="Baruah I.K."/>
            <person name="Amoako-Attah I."/>
            <person name="Bukari Y."/>
            <person name="Meinhardt L.W."/>
            <person name="Bailey B.A."/>
        </authorList>
    </citation>
    <scope>NUCLEOTIDE SEQUENCE [LARGE SCALE GENOMIC DNA]</scope>
    <source>
        <strain evidence="1 2">GH-76</strain>
    </source>
</reference>
<accession>A0ABR3FP72</accession>
<sequence>MAENDAEALRRWTAGLQVCDDLTTAQGCNSDPNDTAELRDFEVEPVVTEPVSSAEHHVFCRSSHLRTPQSFSEILMNEAYAIRNPDAYRWGTNFGNNGMRM</sequence>
<name>A0ABR3FP72_9AGAR</name>